<dbReference type="AlphaFoldDB" id="A0AAE0RDC6"/>
<accession>A0AAE0RDC6</accession>
<reference evidence="11" key="1">
    <citation type="submission" date="2023-06" db="EMBL/GenBank/DDBJ databases">
        <title>Male Hemibagrus guttatus genome.</title>
        <authorList>
            <person name="Bian C."/>
        </authorList>
    </citation>
    <scope>NUCLEOTIDE SEQUENCE</scope>
    <source>
        <strain evidence="11">Male_cb2023</strain>
        <tissue evidence="11">Muscle</tissue>
    </source>
</reference>
<dbReference type="PIRSF" id="PIRSF038150">
    <property type="entry name" value="Metaxin"/>
    <property type="match status" value="1"/>
</dbReference>
<dbReference type="CDD" id="cd03078">
    <property type="entry name" value="GST_N_Metaxin1_like"/>
    <property type="match status" value="1"/>
</dbReference>
<evidence type="ECO:0000256" key="1">
    <source>
        <dbReference type="ARBA" id="ARBA00004294"/>
    </source>
</evidence>
<keyword evidence="7 9" id="KW-0472">Membrane</keyword>
<evidence type="ECO:0000313" key="12">
    <source>
        <dbReference type="Proteomes" id="UP001274896"/>
    </source>
</evidence>
<evidence type="ECO:0000256" key="9">
    <source>
        <dbReference type="SAM" id="Phobius"/>
    </source>
</evidence>
<dbReference type="InterPro" id="IPR017410">
    <property type="entry name" value="Metaxin1/3"/>
</dbReference>
<comment type="subcellular location">
    <subcellularLocation>
        <location evidence="1 8">Mitochondrion outer membrane</location>
    </subcellularLocation>
</comment>
<evidence type="ECO:0000256" key="7">
    <source>
        <dbReference type="ARBA" id="ARBA00023136"/>
    </source>
</evidence>
<feature type="transmembrane region" description="Helical" evidence="9">
    <location>
        <begin position="263"/>
        <end position="285"/>
    </location>
</feature>
<evidence type="ECO:0000256" key="5">
    <source>
        <dbReference type="ARBA" id="ARBA00022927"/>
    </source>
</evidence>
<feature type="domain" description="Mitochondrial outer membrane transport complex Sam37/metaxin N-terminal" evidence="10">
    <location>
        <begin position="23"/>
        <end position="144"/>
    </location>
</feature>
<dbReference type="Pfam" id="PF10568">
    <property type="entry name" value="Tom37"/>
    <property type="match status" value="1"/>
</dbReference>
<keyword evidence="9" id="KW-0812">Transmembrane</keyword>
<keyword evidence="12" id="KW-1185">Reference proteome</keyword>
<keyword evidence="9" id="KW-1133">Transmembrane helix</keyword>
<keyword evidence="4 8" id="KW-1000">Mitochondrion outer membrane</keyword>
<keyword evidence="3" id="KW-0813">Transport</keyword>
<organism evidence="11 12">
    <name type="scientific">Hemibagrus guttatus</name>
    <dbReference type="NCBI Taxonomy" id="175788"/>
    <lineage>
        <taxon>Eukaryota</taxon>
        <taxon>Metazoa</taxon>
        <taxon>Chordata</taxon>
        <taxon>Craniata</taxon>
        <taxon>Vertebrata</taxon>
        <taxon>Euteleostomi</taxon>
        <taxon>Actinopterygii</taxon>
        <taxon>Neopterygii</taxon>
        <taxon>Teleostei</taxon>
        <taxon>Ostariophysi</taxon>
        <taxon>Siluriformes</taxon>
        <taxon>Bagridae</taxon>
        <taxon>Hemibagrus</taxon>
    </lineage>
</organism>
<protein>
    <recommendedName>
        <fullName evidence="8">Metaxin</fullName>
    </recommendedName>
</protein>
<keyword evidence="6" id="KW-0496">Mitochondrion</keyword>
<dbReference type="EMBL" id="JAUCMX010000003">
    <property type="protein sequence ID" value="KAK3551144.1"/>
    <property type="molecule type" value="Genomic_DNA"/>
</dbReference>
<dbReference type="GO" id="GO:0015031">
    <property type="term" value="P:protein transport"/>
    <property type="evidence" value="ECO:0007669"/>
    <property type="project" value="UniProtKB-KW"/>
</dbReference>
<gene>
    <name evidence="11" type="ORF">QTP70_013905</name>
</gene>
<evidence type="ECO:0000313" key="11">
    <source>
        <dbReference type="EMBL" id="KAK3551144.1"/>
    </source>
</evidence>
<evidence type="ECO:0000259" key="10">
    <source>
        <dbReference type="Pfam" id="PF10568"/>
    </source>
</evidence>
<name>A0AAE0RDC6_9TELE</name>
<dbReference type="InterPro" id="IPR019564">
    <property type="entry name" value="Sam37/metaxin_N"/>
</dbReference>
<dbReference type="GO" id="GO:0007005">
    <property type="term" value="P:mitochondrion organization"/>
    <property type="evidence" value="ECO:0007669"/>
    <property type="project" value="InterPro"/>
</dbReference>
<dbReference type="InterPro" id="IPR050931">
    <property type="entry name" value="Mito_Protein_Transport_Metaxin"/>
</dbReference>
<evidence type="ECO:0000256" key="2">
    <source>
        <dbReference type="ARBA" id="ARBA00009170"/>
    </source>
</evidence>
<proteinExistence type="inferred from homology"/>
<dbReference type="PANTHER" id="PTHR12289">
    <property type="entry name" value="METAXIN RELATED"/>
    <property type="match status" value="1"/>
</dbReference>
<dbReference type="GO" id="GO:0001401">
    <property type="term" value="C:SAM complex"/>
    <property type="evidence" value="ECO:0007669"/>
    <property type="project" value="InterPro"/>
</dbReference>
<comment type="caution">
    <text evidence="11">The sequence shown here is derived from an EMBL/GenBank/DDBJ whole genome shotgun (WGS) entry which is preliminary data.</text>
</comment>
<sequence>MAAPLELFCWKGSWGLPSVDTDSLIVLAYARFAGTPLKVHKISNPWRSPTGSLPALKTKEDGSFSQPSKIIIQLRKQKYNADYDLSAKEGADTLAFISLLEEKLMPALIYALWVDPKNYAEVTRRWYAENISFPLNFFLPSRMQGQQLERVRLMQGNSTLEAGEEAENELYADALECMNLLSQRLGSNRFFFGDSFGESVPTTASDQAAQQQLKALDNLTKFCSNILSLYFPDENREGMNQPTSTVHEGSDFDHEPYKRHKQLLSVLVAVAAMLGYALLTGIVAIEHVKEERSTGNSSIELEDEEEA</sequence>
<evidence type="ECO:0000256" key="3">
    <source>
        <dbReference type="ARBA" id="ARBA00022448"/>
    </source>
</evidence>
<evidence type="ECO:0000256" key="8">
    <source>
        <dbReference type="PIRNR" id="PIRNR038150"/>
    </source>
</evidence>
<evidence type="ECO:0000256" key="6">
    <source>
        <dbReference type="ARBA" id="ARBA00023128"/>
    </source>
</evidence>
<keyword evidence="5" id="KW-0653">Protein transport</keyword>
<evidence type="ECO:0000256" key="4">
    <source>
        <dbReference type="ARBA" id="ARBA00022787"/>
    </source>
</evidence>
<dbReference type="PANTHER" id="PTHR12289:SF34">
    <property type="entry name" value="METAXIN-1"/>
    <property type="match status" value="1"/>
</dbReference>
<dbReference type="Proteomes" id="UP001274896">
    <property type="component" value="Unassembled WGS sequence"/>
</dbReference>
<comment type="similarity">
    <text evidence="2 8">Belongs to the metaxin family.</text>
</comment>